<keyword evidence="11" id="KW-0812">Transmembrane</keyword>
<evidence type="ECO:0000256" key="6">
    <source>
        <dbReference type="ARBA" id="ARBA00022840"/>
    </source>
</evidence>
<accession>A0AB33K1U1</accession>
<dbReference type="EMBL" id="AP035881">
    <property type="protein sequence ID" value="BFP46740.1"/>
    <property type="molecule type" value="Genomic_DNA"/>
</dbReference>
<evidence type="ECO:0000256" key="1">
    <source>
        <dbReference type="ARBA" id="ARBA00012513"/>
    </source>
</evidence>
<dbReference type="AlphaFoldDB" id="A0AB33K1U1"/>
<keyword evidence="11" id="KW-0472">Membrane</keyword>
<evidence type="ECO:0000256" key="10">
    <source>
        <dbReference type="SAM" id="MobiDB-lite"/>
    </source>
</evidence>
<dbReference type="InterPro" id="IPR008271">
    <property type="entry name" value="Ser/Thr_kinase_AS"/>
</dbReference>
<evidence type="ECO:0000259" key="12">
    <source>
        <dbReference type="PROSITE" id="PS50011"/>
    </source>
</evidence>
<dbReference type="InterPro" id="IPR011009">
    <property type="entry name" value="Kinase-like_dom_sf"/>
</dbReference>
<evidence type="ECO:0000256" key="11">
    <source>
        <dbReference type="SAM" id="Phobius"/>
    </source>
</evidence>
<feature type="binding site" evidence="9">
    <location>
        <position position="48"/>
    </location>
    <ligand>
        <name>ATP</name>
        <dbReference type="ChEBI" id="CHEBI:30616"/>
    </ligand>
</feature>
<dbReference type="FunFam" id="3.30.200.20:FF:000035">
    <property type="entry name" value="Serine/threonine protein kinase Stk1"/>
    <property type="match status" value="1"/>
</dbReference>
<keyword evidence="3" id="KW-0808">Transferase</keyword>
<dbReference type="EC" id="2.7.11.1" evidence="1"/>
<dbReference type="CDD" id="cd14014">
    <property type="entry name" value="STKc_PknB_like"/>
    <property type="match status" value="1"/>
</dbReference>
<dbReference type="PROSITE" id="PS00107">
    <property type="entry name" value="PROTEIN_KINASE_ATP"/>
    <property type="match status" value="1"/>
</dbReference>
<evidence type="ECO:0000256" key="8">
    <source>
        <dbReference type="ARBA" id="ARBA00048679"/>
    </source>
</evidence>
<dbReference type="GO" id="GO:0004674">
    <property type="term" value="F:protein serine/threonine kinase activity"/>
    <property type="evidence" value="ECO:0007669"/>
    <property type="project" value="UniProtKB-KW"/>
</dbReference>
<dbReference type="InterPro" id="IPR017441">
    <property type="entry name" value="Protein_kinase_ATP_BS"/>
</dbReference>
<name>A0AB33K1U1_9ACTN</name>
<sequence length="461" mass="48247">MSGEDGSTVEGHSLAGGRYVLRHLLGQGGMASVHLAHDTVLDRKVAVKTLHTELGREQAFRERFRREAQAVARLQHTNIVSVFDSGEDVGPDGATTPYIVMEYVEGQSLRDVLNEAIARGGAMPADQALTITGAVLSALEASHDQGLVHRDIKPGNVMVSAKGTVKVMDFGIARALQSGVTSMTQTGMVVGTPQYLSPEQALGKSVDARSDLYSVGCMLFELLTGELPFDGDSPFSIAYKHVQEEAPAPSGLNPAVRPGVDALVARALRKDPAHRFPTAEAMRAEVERIAAGVPDGGVPLRAATPLVIGEGPRSVSAGGPAAVGSSLTGFPQVGGDLRGPTPQVHQPYQPATPPPYGPQTPPPVFAQPYPGPFPQQQPSPYPPGQPYPQQSYAAPQFAPQAAKGNGCSTALVVIGVIIGVLVLASVIVAIVAAKQEQNRQSDTYDSGASAASSQYLPDRPI</sequence>
<feature type="compositionally biased region" description="Pro residues" evidence="10">
    <location>
        <begin position="350"/>
        <end position="386"/>
    </location>
</feature>
<comment type="catalytic activity">
    <reaction evidence="7">
        <text>L-threonyl-[protein] + ATP = O-phospho-L-threonyl-[protein] + ADP + H(+)</text>
        <dbReference type="Rhea" id="RHEA:46608"/>
        <dbReference type="Rhea" id="RHEA-COMP:11060"/>
        <dbReference type="Rhea" id="RHEA-COMP:11605"/>
        <dbReference type="ChEBI" id="CHEBI:15378"/>
        <dbReference type="ChEBI" id="CHEBI:30013"/>
        <dbReference type="ChEBI" id="CHEBI:30616"/>
        <dbReference type="ChEBI" id="CHEBI:61977"/>
        <dbReference type="ChEBI" id="CHEBI:456216"/>
        <dbReference type="EC" id="2.7.11.1"/>
    </reaction>
</comment>
<keyword evidence="4 9" id="KW-0547">Nucleotide-binding</keyword>
<keyword evidence="6 9" id="KW-0067">ATP-binding</keyword>
<evidence type="ECO:0000256" key="4">
    <source>
        <dbReference type="ARBA" id="ARBA00022741"/>
    </source>
</evidence>
<feature type="transmembrane region" description="Helical" evidence="11">
    <location>
        <begin position="410"/>
        <end position="433"/>
    </location>
</feature>
<feature type="region of interest" description="Disordered" evidence="10">
    <location>
        <begin position="313"/>
        <end position="391"/>
    </location>
</feature>
<dbReference type="PROSITE" id="PS00108">
    <property type="entry name" value="PROTEIN_KINASE_ST"/>
    <property type="match status" value="1"/>
</dbReference>
<evidence type="ECO:0000256" key="7">
    <source>
        <dbReference type="ARBA" id="ARBA00047899"/>
    </source>
</evidence>
<organism evidence="13">
    <name type="scientific">Kitasatospora sp. CMC57</name>
    <dbReference type="NCBI Taxonomy" id="3231513"/>
    <lineage>
        <taxon>Bacteria</taxon>
        <taxon>Bacillati</taxon>
        <taxon>Actinomycetota</taxon>
        <taxon>Actinomycetes</taxon>
        <taxon>Kitasatosporales</taxon>
        <taxon>Streptomycetaceae</taxon>
        <taxon>Kitasatospora</taxon>
    </lineage>
</organism>
<dbReference type="PROSITE" id="PS50011">
    <property type="entry name" value="PROTEIN_KINASE_DOM"/>
    <property type="match status" value="1"/>
</dbReference>
<evidence type="ECO:0000256" key="3">
    <source>
        <dbReference type="ARBA" id="ARBA00022679"/>
    </source>
</evidence>
<keyword evidence="5" id="KW-0418">Kinase</keyword>
<keyword evidence="2" id="KW-0723">Serine/threonine-protein kinase</keyword>
<dbReference type="GO" id="GO:0045717">
    <property type="term" value="P:negative regulation of fatty acid biosynthetic process"/>
    <property type="evidence" value="ECO:0007669"/>
    <property type="project" value="UniProtKB-ARBA"/>
</dbReference>
<feature type="region of interest" description="Disordered" evidence="10">
    <location>
        <begin position="436"/>
        <end position="461"/>
    </location>
</feature>
<dbReference type="SMART" id="SM00220">
    <property type="entry name" value="S_TKc"/>
    <property type="match status" value="1"/>
</dbReference>
<comment type="catalytic activity">
    <reaction evidence="8">
        <text>L-seryl-[protein] + ATP = O-phospho-L-seryl-[protein] + ADP + H(+)</text>
        <dbReference type="Rhea" id="RHEA:17989"/>
        <dbReference type="Rhea" id="RHEA-COMP:9863"/>
        <dbReference type="Rhea" id="RHEA-COMP:11604"/>
        <dbReference type="ChEBI" id="CHEBI:15378"/>
        <dbReference type="ChEBI" id="CHEBI:29999"/>
        <dbReference type="ChEBI" id="CHEBI:30616"/>
        <dbReference type="ChEBI" id="CHEBI:83421"/>
        <dbReference type="ChEBI" id="CHEBI:456216"/>
        <dbReference type="EC" id="2.7.11.1"/>
    </reaction>
</comment>
<protein>
    <recommendedName>
        <fullName evidence="1">non-specific serine/threonine protein kinase</fullName>
        <ecNumber evidence="1">2.7.11.1</ecNumber>
    </recommendedName>
</protein>
<dbReference type="PANTHER" id="PTHR43289:SF34">
    <property type="entry name" value="SERINE_THREONINE-PROTEIN KINASE YBDM-RELATED"/>
    <property type="match status" value="1"/>
</dbReference>
<dbReference type="Pfam" id="PF00069">
    <property type="entry name" value="Pkinase"/>
    <property type="match status" value="1"/>
</dbReference>
<evidence type="ECO:0000313" key="13">
    <source>
        <dbReference type="EMBL" id="BFP46740.1"/>
    </source>
</evidence>
<evidence type="ECO:0000256" key="2">
    <source>
        <dbReference type="ARBA" id="ARBA00022527"/>
    </source>
</evidence>
<evidence type="ECO:0000256" key="9">
    <source>
        <dbReference type="PROSITE-ProRule" id="PRU10141"/>
    </source>
</evidence>
<dbReference type="Gene3D" id="3.30.200.20">
    <property type="entry name" value="Phosphorylase Kinase, domain 1"/>
    <property type="match status" value="1"/>
</dbReference>
<dbReference type="SUPFAM" id="SSF56112">
    <property type="entry name" value="Protein kinase-like (PK-like)"/>
    <property type="match status" value="1"/>
</dbReference>
<dbReference type="GO" id="GO:0005524">
    <property type="term" value="F:ATP binding"/>
    <property type="evidence" value="ECO:0007669"/>
    <property type="project" value="UniProtKB-UniRule"/>
</dbReference>
<dbReference type="InterPro" id="IPR000719">
    <property type="entry name" value="Prot_kinase_dom"/>
</dbReference>
<feature type="domain" description="Protein kinase" evidence="12">
    <location>
        <begin position="19"/>
        <end position="289"/>
    </location>
</feature>
<dbReference type="Gene3D" id="1.10.510.10">
    <property type="entry name" value="Transferase(Phosphotransferase) domain 1"/>
    <property type="match status" value="1"/>
</dbReference>
<dbReference type="FunFam" id="1.10.510.10:FF:000021">
    <property type="entry name" value="Serine/threonine protein kinase"/>
    <property type="match status" value="1"/>
</dbReference>
<reference evidence="13" key="1">
    <citation type="submission" date="2024-07" db="EMBL/GenBank/DDBJ databases">
        <title>Complete genome sequences of cellulolytic bacteria, Kitasatospora sp. CMC57 and Streptomyces sp. CMC78, isolated from Japanese agricultural soil.</title>
        <authorList>
            <person name="Hashimoto T."/>
            <person name="Ito M."/>
            <person name="Iwamoto M."/>
            <person name="Fukahori D."/>
            <person name="Shoda T."/>
            <person name="Sakoda M."/>
            <person name="Morohoshi T."/>
            <person name="Mitsuboshi M."/>
            <person name="Nishizawa T."/>
        </authorList>
    </citation>
    <scope>NUCLEOTIDE SEQUENCE</scope>
    <source>
        <strain evidence="13">CMC57</strain>
    </source>
</reference>
<gene>
    <name evidence="13" type="ORF">KCMC57_31080</name>
</gene>
<dbReference type="PANTHER" id="PTHR43289">
    <property type="entry name" value="MITOGEN-ACTIVATED PROTEIN KINASE KINASE KINASE 20-RELATED"/>
    <property type="match status" value="1"/>
</dbReference>
<keyword evidence="11" id="KW-1133">Transmembrane helix</keyword>
<evidence type="ECO:0000256" key="5">
    <source>
        <dbReference type="ARBA" id="ARBA00022777"/>
    </source>
</evidence>
<feature type="compositionally biased region" description="Polar residues" evidence="10">
    <location>
        <begin position="438"/>
        <end position="455"/>
    </location>
</feature>
<proteinExistence type="predicted"/>